<feature type="binding site" evidence="3">
    <location>
        <begin position="128"/>
        <end position="134"/>
    </location>
    <ligand>
        <name>ATP</name>
        <dbReference type="ChEBI" id="CHEBI:30616"/>
    </ligand>
</feature>
<sequence>MEISISQIEKILKKENLLKEIRIGDNWLYQFPVEEYETKFLDLQSNSRTIKRDTNTLFFCKGLTFKQAYLQIAIDNGVKYYLADREYKIDDHQVTGIIVTDIKKAMALLAAEFYQHPEEKLTIVGITGTKGKTTTAYFLKHILDRTFHQKVALLSTIDTTLDGQNYFKSHLSTPVALDLFRMMNEAVENGMTHLVMEASSQAFKQSRVYGLRFNVGVFLNISPDHISPIEHATFDDYLFCKRQIISQSDVMVINQDSRYYSFLHQIIDEKNVPEITYGRQLSADYRIEQEARFSFVSQHLGQLLEFHLQLDGDFNKEDATAAMAVSQKLGASVDDCIRGIEETVVPGRMEQFELHQNIQIYVDYAHNFDSLNRLLNVVRNQHPDHTLWVVTGSTGKKGLNRRVGIGKAIGNFADYAVLTSDDPDTEDPNDIAKAIAGAINNPKVHVKYIEDRKSAIQFALQKAQTGDAVVVSGKGEDPYQKINGVDVPYDGDAVVIKKLIKALDNASNG</sequence>
<comment type="function">
    <text evidence="3">Catalyzes the addition of an amino acid to the nucleotide precursor UDP-N-acetylmuramoyl-L-alanyl-D-glutamate (UMAG) in the biosynthesis of bacterial cell-wall peptidoglycan.</text>
</comment>
<keyword evidence="3" id="KW-0067">ATP-binding</keyword>
<dbReference type="GO" id="GO:0005737">
    <property type="term" value="C:cytoplasm"/>
    <property type="evidence" value="ECO:0007669"/>
    <property type="project" value="UniProtKB-SubCell"/>
</dbReference>
<feature type="binding site" evidence="3">
    <location>
        <position position="47"/>
    </location>
    <ligand>
        <name>UDP-N-acetyl-alpha-D-muramoyl-L-alanyl-D-glutamate</name>
        <dbReference type="ChEBI" id="CHEBI:83900"/>
    </ligand>
</feature>
<feature type="binding site" evidence="3">
    <location>
        <position position="205"/>
    </location>
    <ligand>
        <name>UDP-N-acetyl-alpha-D-muramoyl-L-alanyl-D-glutamate</name>
        <dbReference type="ChEBI" id="CHEBI:83900"/>
    </ligand>
</feature>
<comment type="PTM">
    <text evidence="3">Carboxylation is probably crucial for Mg(2+) binding and, consequently, for the gamma-phosphate positioning of ATP.</text>
</comment>
<keyword evidence="3 4" id="KW-0132">Cell division</keyword>
<proteinExistence type="inferred from homology"/>
<comment type="pathway">
    <text evidence="1 3 4">Cell wall biogenesis; peptidoglycan biosynthesis.</text>
</comment>
<dbReference type="InterPro" id="IPR013221">
    <property type="entry name" value="Mur_ligase_cen"/>
</dbReference>
<dbReference type="GO" id="GO:0009252">
    <property type="term" value="P:peptidoglycan biosynthetic process"/>
    <property type="evidence" value="ECO:0007669"/>
    <property type="project" value="UniProtKB-UniRule"/>
</dbReference>
<evidence type="ECO:0000259" key="6">
    <source>
        <dbReference type="Pfam" id="PF08245"/>
    </source>
</evidence>
<evidence type="ECO:0000256" key="4">
    <source>
        <dbReference type="RuleBase" id="RU004135"/>
    </source>
</evidence>
<keyword evidence="3" id="KW-0436">Ligase</keyword>
<dbReference type="SUPFAM" id="SSF53623">
    <property type="entry name" value="MurD-like peptide ligases, catalytic domain"/>
    <property type="match status" value="1"/>
</dbReference>
<dbReference type="GO" id="GO:0005524">
    <property type="term" value="F:ATP binding"/>
    <property type="evidence" value="ECO:0007669"/>
    <property type="project" value="UniProtKB-UniRule"/>
</dbReference>
<dbReference type="Gene3D" id="3.40.1190.10">
    <property type="entry name" value="Mur-like, catalytic domain"/>
    <property type="match status" value="1"/>
</dbReference>
<evidence type="ECO:0000256" key="1">
    <source>
        <dbReference type="ARBA" id="ARBA00004752"/>
    </source>
</evidence>
<dbReference type="InterPro" id="IPR036565">
    <property type="entry name" value="Mur-like_cat_sf"/>
</dbReference>
<keyword evidence="3" id="KW-0547">Nucleotide-binding</keyword>
<dbReference type="UniPathway" id="UPA00219"/>
<dbReference type="Proteomes" id="UP000325295">
    <property type="component" value="Chromosome"/>
</dbReference>
<comment type="cofactor">
    <cofactor evidence="3">
        <name>Mg(2+)</name>
        <dbReference type="ChEBI" id="CHEBI:18420"/>
    </cofactor>
</comment>
<dbReference type="AlphaFoldDB" id="A0A5P1X3E3"/>
<comment type="caution">
    <text evidence="3">Lacks conserved residue(s) required for the propagation of feature annotation.</text>
</comment>
<keyword evidence="3" id="KW-0460">Magnesium</keyword>
<keyword evidence="3 4" id="KW-0961">Cell wall biogenesis/degradation</keyword>
<dbReference type="GO" id="GO:0008360">
    <property type="term" value="P:regulation of cell shape"/>
    <property type="evidence" value="ECO:0007669"/>
    <property type="project" value="UniProtKB-KW"/>
</dbReference>
<feature type="domain" description="Mur ligase C-terminal" evidence="5">
    <location>
        <begin position="347"/>
        <end position="475"/>
    </location>
</feature>
<dbReference type="EC" id="6.3.2.-" evidence="3"/>
<dbReference type="SUPFAM" id="SSF63418">
    <property type="entry name" value="MurE/MurF N-terminal domain"/>
    <property type="match status" value="1"/>
</dbReference>
<evidence type="ECO:0000313" key="8">
    <source>
        <dbReference type="Proteomes" id="UP000325295"/>
    </source>
</evidence>
<dbReference type="InterPro" id="IPR005761">
    <property type="entry name" value="UDP-N-AcMur-Glu-dNH2Pim_ligase"/>
</dbReference>
<dbReference type="GO" id="GO:0000287">
    <property type="term" value="F:magnesium ion binding"/>
    <property type="evidence" value="ECO:0007669"/>
    <property type="project" value="UniProtKB-UniRule"/>
</dbReference>
<dbReference type="PANTHER" id="PTHR23135:SF4">
    <property type="entry name" value="UDP-N-ACETYLMURAMOYL-L-ALANYL-D-GLUTAMATE--2,6-DIAMINOPIMELATE LIGASE MURE HOMOLOG, CHLOROPLASTIC"/>
    <property type="match status" value="1"/>
</dbReference>
<keyword evidence="3 4" id="KW-0133">Cell shape</keyword>
<comment type="subcellular location">
    <subcellularLocation>
        <location evidence="3 4">Cytoplasm</location>
    </subcellularLocation>
</comment>
<gene>
    <name evidence="3 7" type="primary">murE</name>
    <name evidence="7" type="ORF">F0161_11015</name>
</gene>
<evidence type="ECO:0000256" key="2">
    <source>
        <dbReference type="ARBA" id="ARBA00005898"/>
    </source>
</evidence>
<keyword evidence="3 4" id="KW-0131">Cell cycle</keyword>
<keyword evidence="3 4" id="KW-0573">Peptidoglycan synthesis</keyword>
<feature type="binding site" evidence="3">
    <location>
        <position position="199"/>
    </location>
    <ligand>
        <name>UDP-N-acetyl-alpha-D-muramoyl-L-alanyl-D-glutamate</name>
        <dbReference type="ChEBI" id="CHEBI:83900"/>
    </ligand>
</feature>
<evidence type="ECO:0000256" key="3">
    <source>
        <dbReference type="HAMAP-Rule" id="MF_00208"/>
    </source>
</evidence>
<dbReference type="PANTHER" id="PTHR23135">
    <property type="entry name" value="MUR LIGASE FAMILY MEMBER"/>
    <property type="match status" value="1"/>
</dbReference>
<dbReference type="Gene3D" id="3.40.1390.10">
    <property type="entry name" value="MurE/MurF, N-terminal domain"/>
    <property type="match status" value="1"/>
</dbReference>
<dbReference type="RefSeq" id="WP_150204699.1">
    <property type="nucleotide sequence ID" value="NZ_CP043939.1"/>
</dbReference>
<dbReference type="Pfam" id="PF08245">
    <property type="entry name" value="Mur_ligase_M"/>
    <property type="match status" value="1"/>
</dbReference>
<dbReference type="InterPro" id="IPR036615">
    <property type="entry name" value="Mur_ligase_C_dom_sf"/>
</dbReference>
<dbReference type="EMBL" id="CP043939">
    <property type="protein sequence ID" value="QER68442.1"/>
    <property type="molecule type" value="Genomic_DNA"/>
</dbReference>
<accession>A0A5P1X3E3</accession>
<keyword evidence="8" id="KW-1185">Reference proteome</keyword>
<evidence type="ECO:0000313" key="7">
    <source>
        <dbReference type="EMBL" id="QER68442.1"/>
    </source>
</evidence>
<dbReference type="InterPro" id="IPR035911">
    <property type="entry name" value="MurE/MurF_N"/>
</dbReference>
<protein>
    <recommendedName>
        <fullName evidence="3">UDP-N-acetylmuramyl-tripeptide synthetase</fullName>
        <ecNumber evidence="3">6.3.2.-</ecNumber>
    </recommendedName>
    <alternativeName>
        <fullName evidence="3">UDP-MurNAc-tripeptide synthetase</fullName>
    </alternativeName>
</protein>
<feature type="binding site" evidence="3">
    <location>
        <begin position="172"/>
        <end position="173"/>
    </location>
    <ligand>
        <name>UDP-N-acetyl-alpha-D-muramoyl-L-alanyl-D-glutamate</name>
        <dbReference type="ChEBI" id="CHEBI:83900"/>
    </ligand>
</feature>
<dbReference type="SUPFAM" id="SSF53244">
    <property type="entry name" value="MurD-like peptide ligases, peptide-binding domain"/>
    <property type="match status" value="1"/>
</dbReference>
<feature type="modified residue" description="N6-carboxylysine" evidence="3">
    <location>
        <position position="241"/>
    </location>
</feature>
<dbReference type="GO" id="GO:0071555">
    <property type="term" value="P:cell wall organization"/>
    <property type="evidence" value="ECO:0007669"/>
    <property type="project" value="UniProtKB-KW"/>
</dbReference>
<dbReference type="KEGG" id="lnn:F0161_11015"/>
<dbReference type="GO" id="GO:0016881">
    <property type="term" value="F:acid-amino acid ligase activity"/>
    <property type="evidence" value="ECO:0007669"/>
    <property type="project" value="UniProtKB-UniRule"/>
</dbReference>
<dbReference type="GO" id="GO:0051301">
    <property type="term" value="P:cell division"/>
    <property type="evidence" value="ECO:0007669"/>
    <property type="project" value="UniProtKB-KW"/>
</dbReference>
<dbReference type="NCBIfam" id="TIGR01085">
    <property type="entry name" value="murE"/>
    <property type="match status" value="1"/>
</dbReference>
<keyword evidence="3" id="KW-0963">Cytoplasm</keyword>
<dbReference type="Pfam" id="PF02875">
    <property type="entry name" value="Mur_ligase_C"/>
    <property type="match status" value="1"/>
</dbReference>
<dbReference type="InterPro" id="IPR004101">
    <property type="entry name" value="Mur_ligase_C"/>
</dbReference>
<feature type="binding site" evidence="3">
    <location>
        <position position="207"/>
    </location>
    <ligand>
        <name>UDP-N-acetyl-alpha-D-muramoyl-L-alanyl-D-glutamate</name>
        <dbReference type="ChEBI" id="CHEBI:83900"/>
    </ligand>
</feature>
<reference evidence="7 8" key="1">
    <citation type="submission" date="2019-09" db="EMBL/GenBank/DDBJ databases">
        <title>Complete Genome Sequence of Lactobacillus nenjiangensis SH-Y15, isolated from sauerkraut.</title>
        <authorList>
            <person name="Yang H."/>
        </authorList>
    </citation>
    <scope>NUCLEOTIDE SEQUENCE [LARGE SCALE GENOMIC DNA]</scope>
    <source>
        <strain evidence="7 8">SH-Y15</strain>
    </source>
</reference>
<organism evidence="7 8">
    <name type="scientific">Paucilactobacillus nenjiangensis</name>
    <dbReference type="NCBI Taxonomy" id="1296540"/>
    <lineage>
        <taxon>Bacteria</taxon>
        <taxon>Bacillati</taxon>
        <taxon>Bacillota</taxon>
        <taxon>Bacilli</taxon>
        <taxon>Lactobacillales</taxon>
        <taxon>Lactobacillaceae</taxon>
        <taxon>Paucilactobacillus</taxon>
    </lineage>
</organism>
<feature type="domain" description="Mur ligase central" evidence="6">
    <location>
        <begin position="126"/>
        <end position="325"/>
    </location>
</feature>
<dbReference type="Gene3D" id="3.90.190.20">
    <property type="entry name" value="Mur ligase, C-terminal domain"/>
    <property type="match status" value="1"/>
</dbReference>
<dbReference type="OrthoDB" id="9800958at2"/>
<name>A0A5P1X3E3_9LACO</name>
<dbReference type="HAMAP" id="MF_00208">
    <property type="entry name" value="MurE"/>
    <property type="match status" value="1"/>
</dbReference>
<evidence type="ECO:0000259" key="5">
    <source>
        <dbReference type="Pfam" id="PF02875"/>
    </source>
</evidence>
<comment type="similarity">
    <text evidence="2 3">Belongs to the MurCDEF family. MurE subfamily.</text>
</comment>